<keyword evidence="3" id="KW-1185">Reference proteome</keyword>
<dbReference type="AlphaFoldDB" id="A0ABD2QGJ8"/>
<dbReference type="Pfam" id="PF00188">
    <property type="entry name" value="CAP"/>
    <property type="match status" value="1"/>
</dbReference>
<dbReference type="EMBL" id="JBJKFK010000233">
    <property type="protein sequence ID" value="KAL3318523.1"/>
    <property type="molecule type" value="Genomic_DNA"/>
</dbReference>
<dbReference type="InterPro" id="IPR001283">
    <property type="entry name" value="CRISP-related"/>
</dbReference>
<evidence type="ECO:0000259" key="1">
    <source>
        <dbReference type="SMART" id="SM00198"/>
    </source>
</evidence>
<dbReference type="SUPFAM" id="SSF55797">
    <property type="entry name" value="PR-1-like"/>
    <property type="match status" value="1"/>
</dbReference>
<accession>A0ABD2QGJ8</accession>
<evidence type="ECO:0000313" key="2">
    <source>
        <dbReference type="EMBL" id="KAL3318523.1"/>
    </source>
</evidence>
<dbReference type="PRINTS" id="PR00837">
    <property type="entry name" value="V5TPXLIKE"/>
</dbReference>
<dbReference type="Proteomes" id="UP001626550">
    <property type="component" value="Unassembled WGS sequence"/>
</dbReference>
<organism evidence="2 3">
    <name type="scientific">Cichlidogyrus casuarinus</name>
    <dbReference type="NCBI Taxonomy" id="1844966"/>
    <lineage>
        <taxon>Eukaryota</taxon>
        <taxon>Metazoa</taxon>
        <taxon>Spiralia</taxon>
        <taxon>Lophotrochozoa</taxon>
        <taxon>Platyhelminthes</taxon>
        <taxon>Monogenea</taxon>
        <taxon>Monopisthocotylea</taxon>
        <taxon>Dactylogyridea</taxon>
        <taxon>Ancyrocephalidae</taxon>
        <taxon>Cichlidogyrus</taxon>
    </lineage>
</organism>
<dbReference type="PANTHER" id="PTHR10334">
    <property type="entry name" value="CYSTEINE-RICH SECRETORY PROTEIN-RELATED"/>
    <property type="match status" value="1"/>
</dbReference>
<comment type="caution">
    <text evidence="2">The sequence shown here is derived from an EMBL/GenBank/DDBJ whole genome shotgun (WGS) entry which is preliminary data.</text>
</comment>
<reference evidence="2 3" key="1">
    <citation type="submission" date="2024-11" db="EMBL/GenBank/DDBJ databases">
        <title>Adaptive evolution of stress response genes in parasites aligns with host niche diversity.</title>
        <authorList>
            <person name="Hahn C."/>
            <person name="Resl P."/>
        </authorList>
    </citation>
    <scope>NUCLEOTIDE SEQUENCE [LARGE SCALE GENOMIC DNA]</scope>
    <source>
        <strain evidence="2">EGGRZ-B1_66</strain>
        <tissue evidence="2">Body</tissue>
    </source>
</reference>
<gene>
    <name evidence="2" type="ORF">Ciccas_002801</name>
</gene>
<evidence type="ECO:0000313" key="3">
    <source>
        <dbReference type="Proteomes" id="UP001626550"/>
    </source>
</evidence>
<feature type="domain" description="SCP" evidence="1">
    <location>
        <begin position="2"/>
        <end position="124"/>
    </location>
</feature>
<protein>
    <recommendedName>
        <fullName evidence="1">SCP domain-containing protein</fullName>
    </recommendedName>
</protein>
<dbReference type="SMART" id="SM00198">
    <property type="entry name" value="SCP"/>
    <property type="match status" value="1"/>
</dbReference>
<sequence>MSLRSLHGCPDLKLNHELAKDCQKYAEELAKKGKMQHSDGDYGENLAYREHSQQAYHSGKLASNHWYSEIKDYNFDGDEQLNCGHFSQLIWKDCKEAGFGVALSADKKKVFVVGRYLPPGNWRGQWKENIPRPVSGEIYIPTDADIGN</sequence>
<proteinExistence type="predicted"/>
<name>A0ABD2QGJ8_9PLAT</name>
<dbReference type="CDD" id="cd05382">
    <property type="entry name" value="CAP_GAPR1-like"/>
    <property type="match status" value="1"/>
</dbReference>
<dbReference type="InterPro" id="IPR014044">
    <property type="entry name" value="CAP_dom"/>
</dbReference>
<dbReference type="FunFam" id="3.40.33.10:FF:000010">
    <property type="entry name" value="Predicted protein"/>
    <property type="match status" value="1"/>
</dbReference>
<dbReference type="InterPro" id="IPR035940">
    <property type="entry name" value="CAP_sf"/>
</dbReference>
<dbReference type="InterPro" id="IPR034113">
    <property type="entry name" value="SCP_GAPR1-like"/>
</dbReference>
<dbReference type="Gene3D" id="3.40.33.10">
    <property type="entry name" value="CAP"/>
    <property type="match status" value="1"/>
</dbReference>